<dbReference type="AlphaFoldDB" id="A0A0F8Y6S4"/>
<name>A0A0F8Y6S4_9ZZZZ</name>
<protein>
    <submittedName>
        <fullName evidence="2">Uncharacterized protein</fullName>
    </submittedName>
</protein>
<dbReference type="EMBL" id="LAZR01055089">
    <property type="protein sequence ID" value="KKK77157.1"/>
    <property type="molecule type" value="Genomic_DNA"/>
</dbReference>
<organism evidence="2">
    <name type="scientific">marine sediment metagenome</name>
    <dbReference type="NCBI Taxonomy" id="412755"/>
    <lineage>
        <taxon>unclassified sequences</taxon>
        <taxon>metagenomes</taxon>
        <taxon>ecological metagenomes</taxon>
    </lineage>
</organism>
<evidence type="ECO:0000313" key="2">
    <source>
        <dbReference type="EMBL" id="KKK77157.1"/>
    </source>
</evidence>
<feature type="region of interest" description="Disordered" evidence="1">
    <location>
        <begin position="76"/>
        <end position="102"/>
    </location>
</feature>
<reference evidence="2" key="1">
    <citation type="journal article" date="2015" name="Nature">
        <title>Complex archaea that bridge the gap between prokaryotes and eukaryotes.</title>
        <authorList>
            <person name="Spang A."/>
            <person name="Saw J.H."/>
            <person name="Jorgensen S.L."/>
            <person name="Zaremba-Niedzwiedzka K."/>
            <person name="Martijn J."/>
            <person name="Lind A.E."/>
            <person name="van Eijk R."/>
            <person name="Schleper C."/>
            <person name="Guy L."/>
            <person name="Ettema T.J."/>
        </authorList>
    </citation>
    <scope>NUCLEOTIDE SEQUENCE</scope>
</reference>
<comment type="caution">
    <text evidence="2">The sequence shown here is derived from an EMBL/GenBank/DDBJ whole genome shotgun (WGS) entry which is preliminary data.</text>
</comment>
<accession>A0A0F8Y6S4</accession>
<evidence type="ECO:0000256" key="1">
    <source>
        <dbReference type="SAM" id="MobiDB-lite"/>
    </source>
</evidence>
<sequence>MLPEFSHKIIFPWGQDRTVVRRRRAVYASGDDVHMRCGKCGATDFTAHLKPGQLGAAKLTNLICSLCGKIFPFNDKGETGGTLTAETADARKREAINERPDN</sequence>
<feature type="compositionally biased region" description="Basic and acidic residues" evidence="1">
    <location>
        <begin position="88"/>
        <end position="102"/>
    </location>
</feature>
<proteinExistence type="predicted"/>
<gene>
    <name evidence="2" type="ORF">LCGC14_2856410</name>
</gene>